<name>A0A4Q7YQM0_9BACT</name>
<dbReference type="Pfam" id="PF00535">
    <property type="entry name" value="Glycos_transf_2"/>
    <property type="match status" value="1"/>
</dbReference>
<evidence type="ECO:0000259" key="2">
    <source>
        <dbReference type="Pfam" id="PF13632"/>
    </source>
</evidence>
<keyword evidence="4" id="KW-1185">Reference proteome</keyword>
<feature type="domain" description="Glycosyltransferase 2-like" evidence="2">
    <location>
        <begin position="144"/>
        <end position="231"/>
    </location>
</feature>
<reference evidence="3 4" key="1">
    <citation type="submission" date="2019-02" db="EMBL/GenBank/DDBJ databases">
        <title>Genomic Encyclopedia of Archaeal and Bacterial Type Strains, Phase II (KMG-II): from individual species to whole genera.</title>
        <authorList>
            <person name="Goeker M."/>
        </authorList>
    </citation>
    <scope>NUCLEOTIDE SEQUENCE [LARGE SCALE GENOMIC DNA]</scope>
    <source>
        <strain evidence="3 4">DSM 18101</strain>
    </source>
</reference>
<protein>
    <recommendedName>
        <fullName evidence="1 2">Glycosyltransferase 2-like domain-containing protein</fullName>
    </recommendedName>
</protein>
<accession>A0A4Q7YQM0</accession>
<dbReference type="EMBL" id="SHKW01000001">
    <property type="protein sequence ID" value="RZU39967.1"/>
    <property type="molecule type" value="Genomic_DNA"/>
</dbReference>
<evidence type="ECO:0000313" key="3">
    <source>
        <dbReference type="EMBL" id="RZU39967.1"/>
    </source>
</evidence>
<dbReference type="OrthoDB" id="9813495at2"/>
<proteinExistence type="predicted"/>
<dbReference type="Proteomes" id="UP000292958">
    <property type="component" value="Unassembled WGS sequence"/>
</dbReference>
<gene>
    <name evidence="3" type="ORF">BDD14_1377</name>
</gene>
<dbReference type="CDD" id="cd04186">
    <property type="entry name" value="GT_2_like_c"/>
    <property type="match status" value="1"/>
</dbReference>
<dbReference type="Gene3D" id="3.90.550.10">
    <property type="entry name" value="Spore Coat Polysaccharide Biosynthesis Protein SpsA, Chain A"/>
    <property type="match status" value="1"/>
</dbReference>
<organism evidence="3 4">
    <name type="scientific">Edaphobacter modestus</name>
    <dbReference type="NCBI Taxonomy" id="388466"/>
    <lineage>
        <taxon>Bacteria</taxon>
        <taxon>Pseudomonadati</taxon>
        <taxon>Acidobacteriota</taxon>
        <taxon>Terriglobia</taxon>
        <taxon>Terriglobales</taxon>
        <taxon>Acidobacteriaceae</taxon>
        <taxon>Edaphobacter</taxon>
    </lineage>
</organism>
<dbReference type="InterPro" id="IPR029044">
    <property type="entry name" value="Nucleotide-diphossugar_trans"/>
</dbReference>
<dbReference type="Pfam" id="PF13632">
    <property type="entry name" value="Glyco_trans_2_3"/>
    <property type="match status" value="1"/>
</dbReference>
<feature type="domain" description="Glycosyltransferase 2-like" evidence="1">
    <location>
        <begin position="7"/>
        <end position="132"/>
    </location>
</feature>
<dbReference type="SUPFAM" id="SSF53448">
    <property type="entry name" value="Nucleotide-diphospho-sugar transferases"/>
    <property type="match status" value="1"/>
</dbReference>
<comment type="caution">
    <text evidence="3">The sequence shown here is derived from an EMBL/GenBank/DDBJ whole genome shotgun (WGS) entry which is preliminary data.</text>
</comment>
<dbReference type="AlphaFoldDB" id="A0A4Q7YQM0"/>
<dbReference type="PANTHER" id="PTHR43179">
    <property type="entry name" value="RHAMNOSYLTRANSFERASE WBBL"/>
    <property type="match status" value="1"/>
</dbReference>
<sequence length="317" mass="35946">MHSLDLSIVIVNWNSKQFIEQCLTSIRTNVKFARYEIIVIDNASYDGCREMLENKFPDVMFIQSAENLGFARANNLAYGQSRGQNMLFLNPDTEIQGSAIQILLDALKSIPDAGMVGAKLLNSDRTLQTTCITALPSILNQALASNYLRRRFPNWNLWGMRPLYMKKQDVTAVEAISGACMMAKRDLLERIGCFTSDYFMYSEDMDLCAKITQTGTKIYYVPEAVIVHHGGGSSSHSESNFSSVMQRESLTKFFQLHRGRTYSLMYRASTAVVSICRMALIIGAFPLTVCVKGYKFWFNRTSKWSAILCWSLNISRW</sequence>
<dbReference type="InterPro" id="IPR001173">
    <property type="entry name" value="Glyco_trans_2-like"/>
</dbReference>
<dbReference type="PANTHER" id="PTHR43179:SF7">
    <property type="entry name" value="RHAMNOSYLTRANSFERASE WBBL"/>
    <property type="match status" value="1"/>
</dbReference>
<evidence type="ECO:0000259" key="1">
    <source>
        <dbReference type="Pfam" id="PF00535"/>
    </source>
</evidence>
<evidence type="ECO:0000313" key="4">
    <source>
        <dbReference type="Proteomes" id="UP000292958"/>
    </source>
</evidence>